<keyword evidence="5" id="KW-0539">Nucleus</keyword>
<sequence>MADDEIDYNIVFPDAATSERHWQGTKEPVVVLLGWAGCKDKHLSKYSSIYNEQGCVTVRYTAPLKAVFVSESFGFKELSGTAQKLLDVLYDYEVENSPVFFHVFSNGGFMLYRYAVELLRDSERFRQLRVVGAVLDSGPGGANVRGAVRALAATLGPRVHPALWCVLAALFAATVFVLRVVLYPVTKYVHRHHYDAMRDGPPRWPQLFLYSRADRVIRHTDVEDMTAALSAKGLPVESEDFGSSAHVSHFREFPARYTQRCRDFLVSCVAGGEEAEGRGRRQRRNVQTQ</sequence>
<dbReference type="Gene3D" id="3.40.50.1820">
    <property type="entry name" value="alpha/beta hydrolase"/>
    <property type="match status" value="1"/>
</dbReference>
<protein>
    <recommendedName>
        <fullName evidence="10">Transmembrane protein 53</fullName>
    </recommendedName>
</protein>
<dbReference type="PANTHER" id="PTHR12265:SF30">
    <property type="entry name" value="TRANSMEMBRANE PROTEIN 53"/>
    <property type="match status" value="1"/>
</dbReference>
<dbReference type="EMBL" id="JANIIK010000109">
    <property type="protein sequence ID" value="KAJ3597895.1"/>
    <property type="molecule type" value="Genomic_DNA"/>
</dbReference>
<evidence type="ECO:0008006" key="10">
    <source>
        <dbReference type="Google" id="ProtNLM"/>
    </source>
</evidence>
<evidence type="ECO:0000313" key="9">
    <source>
        <dbReference type="Proteomes" id="UP001148018"/>
    </source>
</evidence>
<dbReference type="Proteomes" id="UP001148018">
    <property type="component" value="Unassembled WGS sequence"/>
</dbReference>
<evidence type="ECO:0000313" key="8">
    <source>
        <dbReference type="EMBL" id="KAJ3597895.1"/>
    </source>
</evidence>
<evidence type="ECO:0000256" key="5">
    <source>
        <dbReference type="ARBA" id="ARBA00023242"/>
    </source>
</evidence>
<keyword evidence="9" id="KW-1185">Reference proteome</keyword>
<gene>
    <name evidence="8" type="ORF">NHX12_001411</name>
</gene>
<feature type="transmembrane region" description="Helical" evidence="7">
    <location>
        <begin position="161"/>
        <end position="182"/>
    </location>
</feature>
<dbReference type="Pfam" id="PF05705">
    <property type="entry name" value="DUF829"/>
    <property type="match status" value="1"/>
</dbReference>
<dbReference type="SUPFAM" id="SSF53474">
    <property type="entry name" value="alpha/beta-Hydrolases"/>
    <property type="match status" value="1"/>
</dbReference>
<dbReference type="InterPro" id="IPR029058">
    <property type="entry name" value="AB_hydrolase_fold"/>
</dbReference>
<proteinExistence type="inferred from homology"/>
<comment type="subcellular location">
    <subcellularLocation>
        <location evidence="6">Nucleus outer membrane</location>
        <topology evidence="6">Single-pass membrane protein</topology>
    </subcellularLocation>
</comment>
<dbReference type="OrthoDB" id="77878at2759"/>
<evidence type="ECO:0000256" key="7">
    <source>
        <dbReference type="SAM" id="Phobius"/>
    </source>
</evidence>
<organism evidence="8 9">
    <name type="scientific">Muraenolepis orangiensis</name>
    <name type="common">Patagonian moray cod</name>
    <dbReference type="NCBI Taxonomy" id="630683"/>
    <lineage>
        <taxon>Eukaryota</taxon>
        <taxon>Metazoa</taxon>
        <taxon>Chordata</taxon>
        <taxon>Craniata</taxon>
        <taxon>Vertebrata</taxon>
        <taxon>Euteleostomi</taxon>
        <taxon>Actinopterygii</taxon>
        <taxon>Neopterygii</taxon>
        <taxon>Teleostei</taxon>
        <taxon>Neoteleostei</taxon>
        <taxon>Acanthomorphata</taxon>
        <taxon>Zeiogadaria</taxon>
        <taxon>Gadariae</taxon>
        <taxon>Gadiformes</taxon>
        <taxon>Muraenolepidoidei</taxon>
        <taxon>Muraenolepididae</taxon>
        <taxon>Muraenolepis</taxon>
    </lineage>
</organism>
<keyword evidence="3 7" id="KW-1133">Transmembrane helix</keyword>
<evidence type="ECO:0000256" key="3">
    <source>
        <dbReference type="ARBA" id="ARBA00022989"/>
    </source>
</evidence>
<evidence type="ECO:0000256" key="1">
    <source>
        <dbReference type="ARBA" id="ARBA00007387"/>
    </source>
</evidence>
<dbReference type="GO" id="GO:0005640">
    <property type="term" value="C:nuclear outer membrane"/>
    <property type="evidence" value="ECO:0007669"/>
    <property type="project" value="UniProtKB-SubCell"/>
</dbReference>
<dbReference type="AlphaFoldDB" id="A0A9Q0IH66"/>
<reference evidence="8" key="1">
    <citation type="submission" date="2022-07" db="EMBL/GenBank/DDBJ databases">
        <title>Chromosome-level genome of Muraenolepis orangiensis.</title>
        <authorList>
            <person name="Kim J."/>
        </authorList>
    </citation>
    <scope>NUCLEOTIDE SEQUENCE</scope>
    <source>
        <strain evidence="8">KU_S4_2022</strain>
        <tissue evidence="8">Muscle</tissue>
    </source>
</reference>
<keyword evidence="2 7" id="KW-0812">Transmembrane</keyword>
<dbReference type="PANTHER" id="PTHR12265">
    <property type="entry name" value="TRANSMEMBRANE PROTEIN 53"/>
    <property type="match status" value="1"/>
</dbReference>
<name>A0A9Q0IH66_9TELE</name>
<comment type="caution">
    <text evidence="8">The sequence shown here is derived from an EMBL/GenBank/DDBJ whole genome shotgun (WGS) entry which is preliminary data.</text>
</comment>
<comment type="similarity">
    <text evidence="1">Belongs to the TMEM53 family.</text>
</comment>
<evidence type="ECO:0000256" key="2">
    <source>
        <dbReference type="ARBA" id="ARBA00022692"/>
    </source>
</evidence>
<accession>A0A9Q0IH66</accession>
<evidence type="ECO:0000256" key="4">
    <source>
        <dbReference type="ARBA" id="ARBA00023136"/>
    </source>
</evidence>
<evidence type="ECO:0000256" key="6">
    <source>
        <dbReference type="ARBA" id="ARBA00034303"/>
    </source>
</evidence>
<keyword evidence="4 7" id="KW-0472">Membrane</keyword>
<dbReference type="InterPro" id="IPR008547">
    <property type="entry name" value="DUF829_TMEM53"/>
</dbReference>